<dbReference type="EMBL" id="MU795348">
    <property type="protein sequence ID" value="KAJ3807035.1"/>
    <property type="molecule type" value="Genomic_DNA"/>
</dbReference>
<evidence type="ECO:0000313" key="2">
    <source>
        <dbReference type="Proteomes" id="UP001163835"/>
    </source>
</evidence>
<proteinExistence type="predicted"/>
<protein>
    <submittedName>
        <fullName evidence="1">Uncharacterized protein</fullName>
    </submittedName>
</protein>
<dbReference type="Proteomes" id="UP001163835">
    <property type="component" value="Unassembled WGS sequence"/>
</dbReference>
<organism evidence="1 2">
    <name type="scientific">Lentinula aff. lateritia</name>
    <dbReference type="NCBI Taxonomy" id="2804960"/>
    <lineage>
        <taxon>Eukaryota</taxon>
        <taxon>Fungi</taxon>
        <taxon>Dikarya</taxon>
        <taxon>Basidiomycota</taxon>
        <taxon>Agaricomycotina</taxon>
        <taxon>Agaricomycetes</taxon>
        <taxon>Agaricomycetidae</taxon>
        <taxon>Agaricales</taxon>
        <taxon>Marasmiineae</taxon>
        <taxon>Omphalotaceae</taxon>
        <taxon>Lentinula</taxon>
    </lineage>
</organism>
<name>A0ACC1TQJ4_9AGAR</name>
<comment type="caution">
    <text evidence="1">The sequence shown here is derived from an EMBL/GenBank/DDBJ whole genome shotgun (WGS) entry which is preliminary data.</text>
</comment>
<keyword evidence="2" id="KW-1185">Reference proteome</keyword>
<accession>A0ACC1TQJ4</accession>
<sequence>MYRSRCRCRQQTPLEETKTSIAIHTDTDGSDEECMVHELEHISKHNSDGDEEEDDGNGNDSDNDNNNKDEHENCTPPPPPPKKTAGRSDTSEQRMSTRARTNGKPKELNDAQLRREYEAMKKREAKLKKRVQGPYEENADAESNQDIESEDETRGNIIWGPAARPLETISTMNTVKKVAAKKRKTNRSATSTPCSGVSISLAQSASHSPATSRSTVTKRQRRGD</sequence>
<reference evidence="1" key="1">
    <citation type="submission" date="2022-09" db="EMBL/GenBank/DDBJ databases">
        <title>A Global Phylogenomic Analysis of the Shiitake Genus Lentinula.</title>
        <authorList>
            <consortium name="DOE Joint Genome Institute"/>
            <person name="Sierra-Patev S."/>
            <person name="Min B."/>
            <person name="Naranjo-Ortiz M."/>
            <person name="Looney B."/>
            <person name="Konkel Z."/>
            <person name="Slot J.C."/>
            <person name="Sakamoto Y."/>
            <person name="Steenwyk J.L."/>
            <person name="Rokas A."/>
            <person name="Carro J."/>
            <person name="Camarero S."/>
            <person name="Ferreira P."/>
            <person name="Molpeceres G."/>
            <person name="Ruiz-Duenas F.J."/>
            <person name="Serrano A."/>
            <person name="Henrissat B."/>
            <person name="Drula E."/>
            <person name="Hughes K.W."/>
            <person name="Mata J.L."/>
            <person name="Ishikawa N.K."/>
            <person name="Vargas-Isla R."/>
            <person name="Ushijima S."/>
            <person name="Smith C.A."/>
            <person name="Ahrendt S."/>
            <person name="Andreopoulos W."/>
            <person name="He G."/>
            <person name="Labutti K."/>
            <person name="Lipzen A."/>
            <person name="Ng V."/>
            <person name="Riley R."/>
            <person name="Sandor L."/>
            <person name="Barry K."/>
            <person name="Martinez A.T."/>
            <person name="Xiao Y."/>
            <person name="Gibbons J.G."/>
            <person name="Terashima K."/>
            <person name="Grigoriev I.V."/>
            <person name="Hibbett D.S."/>
        </authorList>
    </citation>
    <scope>NUCLEOTIDE SEQUENCE</scope>
    <source>
        <strain evidence="1">TMI1499</strain>
    </source>
</reference>
<gene>
    <name evidence="1" type="ORF">F5876DRAFT_80086</name>
</gene>
<evidence type="ECO:0000313" key="1">
    <source>
        <dbReference type="EMBL" id="KAJ3807035.1"/>
    </source>
</evidence>